<keyword evidence="8 10" id="KW-0472">Membrane</keyword>
<gene>
    <name evidence="13 14" type="primary">LOC111135088</name>
</gene>
<dbReference type="RefSeq" id="XP_022340529.1">
    <property type="nucleotide sequence ID" value="XM_022484821.1"/>
</dbReference>
<proteinExistence type="predicted"/>
<dbReference type="GeneID" id="111135088"/>
<keyword evidence="7 10" id="KW-1133">Transmembrane helix</keyword>
<name>A0A8B8ELB2_CRAVI</name>
<dbReference type="AlphaFoldDB" id="A0A8B8ELB2"/>
<evidence type="ECO:0000313" key="12">
    <source>
        <dbReference type="Proteomes" id="UP000694844"/>
    </source>
</evidence>
<evidence type="ECO:0000256" key="7">
    <source>
        <dbReference type="ARBA" id="ARBA00022989"/>
    </source>
</evidence>
<dbReference type="KEGG" id="cvn:111135088"/>
<feature type="transmembrane region" description="Helical" evidence="10">
    <location>
        <begin position="197"/>
        <end position="219"/>
    </location>
</feature>
<dbReference type="GO" id="GO:0008270">
    <property type="term" value="F:zinc ion binding"/>
    <property type="evidence" value="ECO:0007669"/>
    <property type="project" value="UniProtKB-KW"/>
</dbReference>
<keyword evidence="3" id="KW-0479">Metal-binding</keyword>
<keyword evidence="2 10" id="KW-0812">Transmembrane</keyword>
<evidence type="ECO:0000313" key="14">
    <source>
        <dbReference type="RefSeq" id="XP_022340529.1"/>
    </source>
</evidence>
<dbReference type="OrthoDB" id="9049620at2759"/>
<dbReference type="InterPro" id="IPR001841">
    <property type="entry name" value="Znf_RING"/>
</dbReference>
<dbReference type="SUPFAM" id="SSF57850">
    <property type="entry name" value="RING/U-box"/>
    <property type="match status" value="1"/>
</dbReference>
<reference evidence="13 14" key="1">
    <citation type="submission" date="2025-04" db="UniProtKB">
        <authorList>
            <consortium name="RefSeq"/>
        </authorList>
    </citation>
    <scope>IDENTIFICATION</scope>
    <source>
        <tissue evidence="13 14">Whole sample</tissue>
    </source>
</reference>
<dbReference type="InterPro" id="IPR013083">
    <property type="entry name" value="Znf_RING/FYVE/PHD"/>
</dbReference>
<evidence type="ECO:0000256" key="3">
    <source>
        <dbReference type="ARBA" id="ARBA00022723"/>
    </source>
</evidence>
<evidence type="ECO:0000256" key="10">
    <source>
        <dbReference type="SAM" id="Phobius"/>
    </source>
</evidence>
<dbReference type="GO" id="GO:0016020">
    <property type="term" value="C:membrane"/>
    <property type="evidence" value="ECO:0007669"/>
    <property type="project" value="UniProtKB-SubCell"/>
</dbReference>
<dbReference type="Proteomes" id="UP000694844">
    <property type="component" value="Chromosome 5"/>
</dbReference>
<dbReference type="GO" id="GO:1904294">
    <property type="term" value="P:positive regulation of ERAD pathway"/>
    <property type="evidence" value="ECO:0007669"/>
    <property type="project" value="InterPro"/>
</dbReference>
<feature type="transmembrane region" description="Helical" evidence="10">
    <location>
        <begin position="280"/>
        <end position="301"/>
    </location>
</feature>
<dbReference type="RefSeq" id="XP_022340528.1">
    <property type="nucleotide sequence ID" value="XM_022484820.1"/>
</dbReference>
<evidence type="ECO:0000256" key="6">
    <source>
        <dbReference type="ARBA" id="ARBA00022833"/>
    </source>
</evidence>
<evidence type="ECO:0000256" key="4">
    <source>
        <dbReference type="ARBA" id="ARBA00022771"/>
    </source>
</evidence>
<evidence type="ECO:0000259" key="11">
    <source>
        <dbReference type="PROSITE" id="PS50089"/>
    </source>
</evidence>
<dbReference type="InterPro" id="IPR017907">
    <property type="entry name" value="Znf_RING_CS"/>
</dbReference>
<dbReference type="Gene3D" id="3.30.40.10">
    <property type="entry name" value="Zinc/RING finger domain, C3HC4 (zinc finger)"/>
    <property type="match status" value="1"/>
</dbReference>
<comment type="subcellular location">
    <subcellularLocation>
        <location evidence="1">Membrane</location>
        <topology evidence="1">Multi-pass membrane protein</topology>
    </subcellularLocation>
</comment>
<keyword evidence="6" id="KW-0862">Zinc</keyword>
<dbReference type="PROSITE" id="PS00518">
    <property type="entry name" value="ZF_RING_1"/>
    <property type="match status" value="1"/>
</dbReference>
<dbReference type="SMART" id="SM00184">
    <property type="entry name" value="RING"/>
    <property type="match status" value="1"/>
</dbReference>
<keyword evidence="4 9" id="KW-0863">Zinc-finger</keyword>
<accession>A0A8B8ELB2</accession>
<dbReference type="PROSITE" id="PS50089">
    <property type="entry name" value="ZF_RING_2"/>
    <property type="match status" value="1"/>
</dbReference>
<dbReference type="PANTHER" id="PTHR15860">
    <property type="entry name" value="UNCHARACTERIZED RING FINGER-CONTAINING PROTEIN"/>
    <property type="match status" value="1"/>
</dbReference>
<feature type="transmembrane region" description="Helical" evidence="10">
    <location>
        <begin position="159"/>
        <end position="176"/>
    </location>
</feature>
<organism evidence="12 13">
    <name type="scientific">Crassostrea virginica</name>
    <name type="common">Eastern oyster</name>
    <dbReference type="NCBI Taxonomy" id="6565"/>
    <lineage>
        <taxon>Eukaryota</taxon>
        <taxon>Metazoa</taxon>
        <taxon>Spiralia</taxon>
        <taxon>Lophotrochozoa</taxon>
        <taxon>Mollusca</taxon>
        <taxon>Bivalvia</taxon>
        <taxon>Autobranchia</taxon>
        <taxon>Pteriomorphia</taxon>
        <taxon>Ostreida</taxon>
        <taxon>Ostreoidea</taxon>
        <taxon>Ostreidae</taxon>
        <taxon>Crassostrea</taxon>
    </lineage>
</organism>
<dbReference type="GO" id="GO:0061630">
    <property type="term" value="F:ubiquitin protein ligase activity"/>
    <property type="evidence" value="ECO:0007669"/>
    <property type="project" value="InterPro"/>
</dbReference>
<feature type="transmembrane region" description="Helical" evidence="10">
    <location>
        <begin position="243"/>
        <end position="268"/>
    </location>
</feature>
<feature type="domain" description="RING-type" evidence="11">
    <location>
        <begin position="362"/>
        <end position="400"/>
    </location>
</feature>
<protein>
    <submittedName>
        <fullName evidence="13 14">RING finger and transmembrane domain-containing protein 1-like</fullName>
    </submittedName>
</protein>
<evidence type="ECO:0000256" key="8">
    <source>
        <dbReference type="ARBA" id="ARBA00023136"/>
    </source>
</evidence>
<evidence type="ECO:0000256" key="1">
    <source>
        <dbReference type="ARBA" id="ARBA00004141"/>
    </source>
</evidence>
<feature type="transmembrane region" description="Helical" evidence="10">
    <location>
        <begin position="307"/>
        <end position="328"/>
    </location>
</feature>
<keyword evidence="5" id="KW-0833">Ubl conjugation pathway</keyword>
<evidence type="ECO:0000313" key="13">
    <source>
        <dbReference type="RefSeq" id="XP_022340528.1"/>
    </source>
</evidence>
<dbReference type="CDD" id="cd16532">
    <property type="entry name" value="RING-HC_RNFT1-like"/>
    <property type="match status" value="1"/>
</dbReference>
<evidence type="ECO:0000256" key="5">
    <source>
        <dbReference type="ARBA" id="ARBA00022786"/>
    </source>
</evidence>
<dbReference type="Pfam" id="PF13639">
    <property type="entry name" value="zf-RING_2"/>
    <property type="match status" value="1"/>
</dbReference>
<evidence type="ECO:0000256" key="9">
    <source>
        <dbReference type="PROSITE-ProRule" id="PRU00175"/>
    </source>
</evidence>
<dbReference type="PANTHER" id="PTHR15860:SF0">
    <property type="entry name" value="LP20373P"/>
    <property type="match status" value="1"/>
</dbReference>
<sequence length="422" mass="48106">MADQTSPVTDVSQSPWHLDMTSNLQDHIPRVGQAVSGFVPHIMGPSTHHRAILNRLSSRELHPEPSHGSSVVVDVDTDNQQFTPPGQEGMNPDLMSHEHFQLPSSFFQNENQNGEGDLGEGGDHGHVHDGATTRFSIKNIILNSGGFLVILSLKLLSQHFLGFFVFLAMFGTHVYANMSMQKVVHQSSLRNSSCRGLILSFLWIITFLSANIAVVLYAFKEEMLWNVLLFCMPVLPRLTVWDYLWMVLVTDFILKFSTIIIKAFLSLLPFGHKRRGKMYMVVENVMQLYRLLTPIIPWFHFLYDDQGIVLGIILVALYFLMKIFQFLAKVLEVLKSFKSFMSDVSYGSRPSSSEVKLCGENCPICQDDYKDPIKLACKHIFCENCVSMWFDREKTCPMCRAQIHTESPMWKDGSTSIHIQWY</sequence>
<dbReference type="InterPro" id="IPR044235">
    <property type="entry name" value="RNFT1/2"/>
</dbReference>
<evidence type="ECO:0000256" key="2">
    <source>
        <dbReference type="ARBA" id="ARBA00022692"/>
    </source>
</evidence>
<keyword evidence="12" id="KW-1185">Reference proteome</keyword>